<feature type="domain" description="Histidine kinase" evidence="14">
    <location>
        <begin position="589"/>
        <end position="803"/>
    </location>
</feature>
<dbReference type="GO" id="GO:0000155">
    <property type="term" value="F:phosphorelay sensor kinase activity"/>
    <property type="evidence" value="ECO:0007669"/>
    <property type="project" value="InterPro"/>
</dbReference>
<keyword evidence="4" id="KW-1003">Cell membrane</keyword>
<dbReference type="InterPro" id="IPR005467">
    <property type="entry name" value="His_kinase_dom"/>
</dbReference>
<feature type="coiled-coil region" evidence="12">
    <location>
        <begin position="555"/>
        <end position="582"/>
    </location>
</feature>
<dbReference type="SUPFAM" id="SSF55874">
    <property type="entry name" value="ATPase domain of HSP90 chaperone/DNA topoisomerase II/histidine kinase"/>
    <property type="match status" value="1"/>
</dbReference>
<evidence type="ECO:0000259" key="15">
    <source>
        <dbReference type="PROSITE" id="PS50885"/>
    </source>
</evidence>
<dbReference type="InterPro" id="IPR050351">
    <property type="entry name" value="BphY/WalK/GraS-like"/>
</dbReference>
<comment type="catalytic activity">
    <reaction evidence="1">
        <text>ATP + protein L-histidine = ADP + protein N-phospho-L-histidine.</text>
        <dbReference type="EC" id="2.7.13.3"/>
    </reaction>
</comment>
<dbReference type="PANTHER" id="PTHR42878">
    <property type="entry name" value="TWO-COMPONENT HISTIDINE KINASE"/>
    <property type="match status" value="1"/>
</dbReference>
<name>A0A537KXP8_9BACT</name>
<dbReference type="InterPro" id="IPR036890">
    <property type="entry name" value="HATPase_C_sf"/>
</dbReference>
<dbReference type="SUPFAM" id="SSF158472">
    <property type="entry name" value="HAMP domain-like"/>
    <property type="match status" value="1"/>
</dbReference>
<dbReference type="PROSITE" id="PS50885">
    <property type="entry name" value="HAMP"/>
    <property type="match status" value="1"/>
</dbReference>
<evidence type="ECO:0000313" key="16">
    <source>
        <dbReference type="EMBL" id="TMJ00513.1"/>
    </source>
</evidence>
<dbReference type="InterPro" id="IPR029016">
    <property type="entry name" value="GAF-like_dom_sf"/>
</dbReference>
<dbReference type="Pfam" id="PF00512">
    <property type="entry name" value="HisKA"/>
    <property type="match status" value="1"/>
</dbReference>
<dbReference type="InterPro" id="IPR033479">
    <property type="entry name" value="dCache_1"/>
</dbReference>
<dbReference type="Pfam" id="PF00672">
    <property type="entry name" value="HAMP"/>
    <property type="match status" value="1"/>
</dbReference>
<keyword evidence="10" id="KW-0902">Two-component regulatory system</keyword>
<dbReference type="SUPFAM" id="SSF47384">
    <property type="entry name" value="Homodimeric domain of signal transducing histidine kinase"/>
    <property type="match status" value="1"/>
</dbReference>
<dbReference type="GO" id="GO:0005886">
    <property type="term" value="C:plasma membrane"/>
    <property type="evidence" value="ECO:0007669"/>
    <property type="project" value="UniProtKB-SubCell"/>
</dbReference>
<evidence type="ECO:0000256" key="10">
    <source>
        <dbReference type="ARBA" id="ARBA00023012"/>
    </source>
</evidence>
<proteinExistence type="predicted"/>
<dbReference type="Gene3D" id="3.30.565.10">
    <property type="entry name" value="Histidine kinase-like ATPase, C-terminal domain"/>
    <property type="match status" value="1"/>
</dbReference>
<keyword evidence="9 13" id="KW-1133">Transmembrane helix</keyword>
<evidence type="ECO:0000256" key="11">
    <source>
        <dbReference type="ARBA" id="ARBA00023136"/>
    </source>
</evidence>
<evidence type="ECO:0000256" key="1">
    <source>
        <dbReference type="ARBA" id="ARBA00000085"/>
    </source>
</evidence>
<dbReference type="InterPro" id="IPR004358">
    <property type="entry name" value="Sig_transdc_His_kin-like_C"/>
</dbReference>
<dbReference type="InterPro" id="IPR036097">
    <property type="entry name" value="HisK_dim/P_sf"/>
</dbReference>
<dbReference type="SMART" id="SM00304">
    <property type="entry name" value="HAMP"/>
    <property type="match status" value="1"/>
</dbReference>
<sequence length="814" mass="89627">MRTRHSTNQPRMRWTLRSSLLLKQTAFVAMVTIVTGGMLILASESFARRMVRGEIDQRLSLAATDRQALLQNYIHQQQELVGLVASRTRLRQLVTDRAAGKIAGDEFRRQSAQILADARRSAKDFVSISIADPHGTIITATDETSVGNDYGMDPDFVEGRRQSTLGAPRRTGETYQSLLTAPVAGNDGQFLAVVIVVLDVQPMADLLAGQTGLGESGETLVGTLRDSTIHLLLPAHNAPQLTDIPVGRMPAMALAVHGQSGLLHPRDYRGVEVLAAYRPVGYRDWGLVVKLDAAEAYASLSRFRAIVALLEVAIVLAGVALSYLLARRFTQPILHLAHQAATIATGDLTARTGLAHRTDEFGDLARAFDKMAEQIQRHLRRAEALAESSHTFAESTRDYEGLLTRVAHRVAEFVGDTCVIFLVSADGVWLEPVALYDQDPDAMAFARAVLAASPIRVADNTMSSKVFREGEPLLVPQVSVASLRQATKEEYWPLLDRVASRSLLMVPLRVQGRTIGILSLSRHQPEAPGYGPEDLEFATALAERAALTIVNARLYQALETAKEDLERRVVERTAQLKAANNELESFSYSVAHDLRAPLRAMDGFSRLVVEDFAPLLPDEAQRYLHLVRENAQQMGHLIDDLLTFARLSRQPVNRQPVHTSDLVEQVVKDLQHDREGRAVHIAINDLPVCQADPALLRQVFANLLSNALKFTRTREEARIEVRSQTDDGEPVYVVKDNGVGFDMQYMGKLFGVFQRLHRAEEYEGTGVGLAIVQRIIHRHGGRIWAEAAVDKGATFYFTLGGDSHGGGSGRNSVS</sequence>
<evidence type="ECO:0000256" key="8">
    <source>
        <dbReference type="ARBA" id="ARBA00022777"/>
    </source>
</evidence>
<organism evidence="16 17">
    <name type="scientific">Candidatus Segetimicrobium genomatis</name>
    <dbReference type="NCBI Taxonomy" id="2569760"/>
    <lineage>
        <taxon>Bacteria</taxon>
        <taxon>Bacillati</taxon>
        <taxon>Candidatus Sysuimicrobiota</taxon>
        <taxon>Candidatus Sysuimicrobiia</taxon>
        <taxon>Candidatus Sysuimicrobiales</taxon>
        <taxon>Candidatus Segetimicrobiaceae</taxon>
        <taxon>Candidatus Segetimicrobium</taxon>
    </lineage>
</organism>
<evidence type="ECO:0000256" key="13">
    <source>
        <dbReference type="SAM" id="Phobius"/>
    </source>
</evidence>
<dbReference type="EMBL" id="VBAL01000114">
    <property type="protein sequence ID" value="TMJ00513.1"/>
    <property type="molecule type" value="Genomic_DNA"/>
</dbReference>
<dbReference type="Gene3D" id="3.30.450.40">
    <property type="match status" value="1"/>
</dbReference>
<keyword evidence="12" id="KW-0175">Coiled coil</keyword>
<dbReference type="FunFam" id="1.10.287.130:FF:000101">
    <property type="entry name" value="Sensor histidine kinase"/>
    <property type="match status" value="1"/>
</dbReference>
<dbReference type="Gene3D" id="1.10.287.130">
    <property type="match status" value="1"/>
</dbReference>
<evidence type="ECO:0000313" key="17">
    <source>
        <dbReference type="Proteomes" id="UP000319353"/>
    </source>
</evidence>
<dbReference type="GO" id="GO:0030295">
    <property type="term" value="F:protein kinase activator activity"/>
    <property type="evidence" value="ECO:0007669"/>
    <property type="project" value="TreeGrafter"/>
</dbReference>
<evidence type="ECO:0000256" key="4">
    <source>
        <dbReference type="ARBA" id="ARBA00022475"/>
    </source>
</evidence>
<accession>A0A537KXP8</accession>
<dbReference type="InterPro" id="IPR003018">
    <property type="entry name" value="GAF"/>
</dbReference>
<dbReference type="PROSITE" id="PS50109">
    <property type="entry name" value="HIS_KIN"/>
    <property type="match status" value="1"/>
</dbReference>
<keyword evidence="6" id="KW-0808">Transferase</keyword>
<dbReference type="GO" id="GO:0000156">
    <property type="term" value="F:phosphorelay response regulator activity"/>
    <property type="evidence" value="ECO:0007669"/>
    <property type="project" value="TreeGrafter"/>
</dbReference>
<dbReference type="CDD" id="cd00082">
    <property type="entry name" value="HisKA"/>
    <property type="match status" value="1"/>
</dbReference>
<dbReference type="CDD" id="cd18774">
    <property type="entry name" value="PDC2_HK_sensor"/>
    <property type="match status" value="1"/>
</dbReference>
<evidence type="ECO:0000256" key="3">
    <source>
        <dbReference type="ARBA" id="ARBA00012438"/>
    </source>
</evidence>
<reference evidence="16 17" key="1">
    <citation type="journal article" date="2019" name="Nat. Microbiol.">
        <title>Mediterranean grassland soil C-N compound turnover is dependent on rainfall and depth, and is mediated by genomically divergent microorganisms.</title>
        <authorList>
            <person name="Diamond S."/>
            <person name="Andeer P.F."/>
            <person name="Li Z."/>
            <person name="Crits-Christoph A."/>
            <person name="Burstein D."/>
            <person name="Anantharaman K."/>
            <person name="Lane K.R."/>
            <person name="Thomas B.C."/>
            <person name="Pan C."/>
            <person name="Northen T.R."/>
            <person name="Banfield J.F."/>
        </authorList>
    </citation>
    <scope>NUCLEOTIDE SEQUENCE [LARGE SCALE GENOMIC DNA]</scope>
    <source>
        <strain evidence="16">NP_4</strain>
    </source>
</reference>
<dbReference type="Gene3D" id="3.30.450.20">
    <property type="entry name" value="PAS domain"/>
    <property type="match status" value="1"/>
</dbReference>
<dbReference type="SMART" id="SM00065">
    <property type="entry name" value="GAF"/>
    <property type="match status" value="1"/>
</dbReference>
<dbReference type="CDD" id="cd18773">
    <property type="entry name" value="PDC1_HK_sensor"/>
    <property type="match status" value="1"/>
</dbReference>
<dbReference type="InterPro" id="IPR003661">
    <property type="entry name" value="HisK_dim/P_dom"/>
</dbReference>
<dbReference type="AlphaFoldDB" id="A0A537KXP8"/>
<evidence type="ECO:0000256" key="6">
    <source>
        <dbReference type="ARBA" id="ARBA00022679"/>
    </source>
</evidence>
<keyword evidence="11 13" id="KW-0472">Membrane</keyword>
<evidence type="ECO:0000256" key="5">
    <source>
        <dbReference type="ARBA" id="ARBA00022553"/>
    </source>
</evidence>
<dbReference type="Proteomes" id="UP000319353">
    <property type="component" value="Unassembled WGS sequence"/>
</dbReference>
<evidence type="ECO:0000256" key="9">
    <source>
        <dbReference type="ARBA" id="ARBA00022989"/>
    </source>
</evidence>
<dbReference type="Gene3D" id="6.10.340.10">
    <property type="match status" value="1"/>
</dbReference>
<evidence type="ECO:0000256" key="7">
    <source>
        <dbReference type="ARBA" id="ARBA00022692"/>
    </source>
</evidence>
<keyword evidence="8" id="KW-0418">Kinase</keyword>
<dbReference type="Pfam" id="PF02743">
    <property type="entry name" value="dCache_1"/>
    <property type="match status" value="1"/>
</dbReference>
<dbReference type="GO" id="GO:0007234">
    <property type="term" value="P:osmosensory signaling via phosphorelay pathway"/>
    <property type="evidence" value="ECO:0007669"/>
    <property type="project" value="TreeGrafter"/>
</dbReference>
<evidence type="ECO:0000256" key="12">
    <source>
        <dbReference type="SAM" id="Coils"/>
    </source>
</evidence>
<dbReference type="SMART" id="SM00388">
    <property type="entry name" value="HisKA"/>
    <property type="match status" value="1"/>
</dbReference>
<comment type="caution">
    <text evidence="16">The sequence shown here is derived from an EMBL/GenBank/DDBJ whole genome shotgun (WGS) entry which is preliminary data.</text>
</comment>
<feature type="transmembrane region" description="Helical" evidence="13">
    <location>
        <begin position="20"/>
        <end position="42"/>
    </location>
</feature>
<dbReference type="CDD" id="cd06225">
    <property type="entry name" value="HAMP"/>
    <property type="match status" value="1"/>
</dbReference>
<dbReference type="Pfam" id="PF01590">
    <property type="entry name" value="GAF"/>
    <property type="match status" value="1"/>
</dbReference>
<dbReference type="InterPro" id="IPR003594">
    <property type="entry name" value="HATPase_dom"/>
</dbReference>
<dbReference type="FunFam" id="3.30.565.10:FF:000006">
    <property type="entry name" value="Sensor histidine kinase WalK"/>
    <property type="match status" value="1"/>
</dbReference>
<dbReference type="EC" id="2.7.13.3" evidence="3"/>
<dbReference type="InterPro" id="IPR003660">
    <property type="entry name" value="HAMP_dom"/>
</dbReference>
<keyword evidence="7 13" id="KW-0812">Transmembrane</keyword>
<evidence type="ECO:0000259" key="14">
    <source>
        <dbReference type="PROSITE" id="PS50109"/>
    </source>
</evidence>
<dbReference type="SMART" id="SM00387">
    <property type="entry name" value="HATPase_c"/>
    <property type="match status" value="1"/>
</dbReference>
<feature type="domain" description="HAMP" evidence="15">
    <location>
        <begin position="327"/>
        <end position="380"/>
    </location>
</feature>
<dbReference type="SUPFAM" id="SSF55781">
    <property type="entry name" value="GAF domain-like"/>
    <property type="match status" value="1"/>
</dbReference>
<protein>
    <recommendedName>
        <fullName evidence="3">histidine kinase</fullName>
        <ecNumber evidence="3">2.7.13.3</ecNumber>
    </recommendedName>
</protein>
<comment type="subcellular location">
    <subcellularLocation>
        <location evidence="2">Cell membrane</location>
        <topology evidence="2">Multi-pass membrane protein</topology>
    </subcellularLocation>
</comment>
<dbReference type="PRINTS" id="PR00344">
    <property type="entry name" value="BCTRLSENSOR"/>
</dbReference>
<dbReference type="PANTHER" id="PTHR42878:SF15">
    <property type="entry name" value="BACTERIOPHYTOCHROME"/>
    <property type="match status" value="1"/>
</dbReference>
<dbReference type="Pfam" id="PF02518">
    <property type="entry name" value="HATPase_c"/>
    <property type="match status" value="1"/>
</dbReference>
<keyword evidence="5" id="KW-0597">Phosphoprotein</keyword>
<evidence type="ECO:0000256" key="2">
    <source>
        <dbReference type="ARBA" id="ARBA00004651"/>
    </source>
</evidence>
<gene>
    <name evidence="16" type="ORF">E6H01_09450</name>
</gene>